<dbReference type="Pfam" id="PF00581">
    <property type="entry name" value="Rhodanese"/>
    <property type="match status" value="1"/>
</dbReference>
<dbReference type="RefSeq" id="WP_076713194.1">
    <property type="nucleotide sequence ID" value="NZ_MOEN01000021.1"/>
</dbReference>
<dbReference type="OrthoDB" id="9800872at2"/>
<keyword evidence="3" id="KW-1185">Reference proteome</keyword>
<dbReference type="InterPro" id="IPR050229">
    <property type="entry name" value="GlpE_sulfurtransferase"/>
</dbReference>
<dbReference type="InterPro" id="IPR001763">
    <property type="entry name" value="Rhodanese-like_dom"/>
</dbReference>
<dbReference type="SUPFAM" id="SSF52821">
    <property type="entry name" value="Rhodanese/Cell cycle control phosphatase"/>
    <property type="match status" value="1"/>
</dbReference>
<evidence type="ECO:0000259" key="1">
    <source>
        <dbReference type="PROSITE" id="PS50206"/>
    </source>
</evidence>
<dbReference type="PANTHER" id="PTHR43031">
    <property type="entry name" value="FAD-DEPENDENT OXIDOREDUCTASE"/>
    <property type="match status" value="1"/>
</dbReference>
<dbReference type="SMART" id="SM00450">
    <property type="entry name" value="RHOD"/>
    <property type="match status" value="1"/>
</dbReference>
<comment type="caution">
    <text evidence="2">The sequence shown here is derived from an EMBL/GenBank/DDBJ whole genome shotgun (WGS) entry which is preliminary data.</text>
</comment>
<dbReference type="CDD" id="cd00158">
    <property type="entry name" value="RHOD"/>
    <property type="match status" value="1"/>
</dbReference>
<dbReference type="PANTHER" id="PTHR43031:SF18">
    <property type="entry name" value="RHODANESE-RELATED SULFURTRANSFERASES"/>
    <property type="match status" value="1"/>
</dbReference>
<dbReference type="AlphaFoldDB" id="A0A1R1MKG3"/>
<proteinExistence type="predicted"/>
<dbReference type="Proteomes" id="UP000187408">
    <property type="component" value="Unassembled WGS sequence"/>
</dbReference>
<sequence length="129" mass="14716">MKKLFIFFLIFLFPVYISACGSKSNLKEVSPEEAVRLIKKGVVVIDVRTPEEFATGHIKNAKNIDFMSRDFFKKIEKLDKNRPYIICSTDGRTGKVAAKVMESEGFKKLYNMDGGIIGWAEKNYPIVKE</sequence>
<protein>
    <recommendedName>
        <fullName evidence="1">Rhodanese domain-containing protein</fullName>
    </recommendedName>
</protein>
<evidence type="ECO:0000313" key="2">
    <source>
        <dbReference type="EMBL" id="OMH40297.1"/>
    </source>
</evidence>
<gene>
    <name evidence="2" type="ORF">BLW93_05965</name>
</gene>
<dbReference type="InterPro" id="IPR036873">
    <property type="entry name" value="Rhodanese-like_dom_sf"/>
</dbReference>
<dbReference type="STRING" id="1914305.BLW93_05965"/>
<dbReference type="PROSITE" id="PS50206">
    <property type="entry name" value="RHODANESE_3"/>
    <property type="match status" value="1"/>
</dbReference>
<accession>A0A1R1MKG3</accession>
<organism evidence="2 3">
    <name type="scientific">Desulfurobacterium indicum</name>
    <dbReference type="NCBI Taxonomy" id="1914305"/>
    <lineage>
        <taxon>Bacteria</taxon>
        <taxon>Pseudomonadati</taxon>
        <taxon>Aquificota</taxon>
        <taxon>Aquificia</taxon>
        <taxon>Desulfurobacteriales</taxon>
        <taxon>Desulfurobacteriaceae</taxon>
        <taxon>Desulfurobacterium</taxon>
    </lineage>
</organism>
<dbReference type="EMBL" id="MOEN01000021">
    <property type="protein sequence ID" value="OMH40297.1"/>
    <property type="molecule type" value="Genomic_DNA"/>
</dbReference>
<evidence type="ECO:0000313" key="3">
    <source>
        <dbReference type="Proteomes" id="UP000187408"/>
    </source>
</evidence>
<feature type="domain" description="Rhodanese" evidence="1">
    <location>
        <begin position="38"/>
        <end position="128"/>
    </location>
</feature>
<reference evidence="2 3" key="1">
    <citation type="submission" date="2016-10" db="EMBL/GenBank/DDBJ databases">
        <title>Genome sequence of a sulfur-reducing bacterium Desulfurobacterium indicum K6013.</title>
        <authorList>
            <person name="Cao J."/>
            <person name="Shao Z."/>
            <person name="Alain K."/>
            <person name="Jebbar M."/>
        </authorList>
    </citation>
    <scope>NUCLEOTIDE SEQUENCE [LARGE SCALE GENOMIC DNA]</scope>
    <source>
        <strain evidence="2 3">K6013</strain>
    </source>
</reference>
<dbReference type="Gene3D" id="3.40.250.10">
    <property type="entry name" value="Rhodanese-like domain"/>
    <property type="match status" value="1"/>
</dbReference>
<name>A0A1R1MKG3_9BACT</name>